<accession>A0A1G2KTJ7</accession>
<evidence type="ECO:0000313" key="2">
    <source>
        <dbReference type="Proteomes" id="UP000177177"/>
    </source>
</evidence>
<proteinExistence type="predicted"/>
<evidence type="ECO:0000313" key="1">
    <source>
        <dbReference type="EMBL" id="OHA02554.1"/>
    </source>
</evidence>
<dbReference type="AlphaFoldDB" id="A0A1G2KTJ7"/>
<gene>
    <name evidence="1" type="ORF">A3C92_02815</name>
</gene>
<name>A0A1G2KTJ7_9BACT</name>
<dbReference type="EMBL" id="MHQN01000034">
    <property type="protein sequence ID" value="OHA02554.1"/>
    <property type="molecule type" value="Genomic_DNA"/>
</dbReference>
<sequence length="68" mass="7870">MFRWMGGSVMADTRFLNALSDQVLIQRFKQFSGIDRDLVLRVLKQRFNRGSLKADLPSSLRQALKDKV</sequence>
<reference evidence="1 2" key="1">
    <citation type="journal article" date="2016" name="Nat. Commun.">
        <title>Thousands of microbial genomes shed light on interconnected biogeochemical processes in an aquifer system.</title>
        <authorList>
            <person name="Anantharaman K."/>
            <person name="Brown C.T."/>
            <person name="Hug L.A."/>
            <person name="Sharon I."/>
            <person name="Castelle C.J."/>
            <person name="Probst A.J."/>
            <person name="Thomas B.C."/>
            <person name="Singh A."/>
            <person name="Wilkins M.J."/>
            <person name="Karaoz U."/>
            <person name="Brodie E.L."/>
            <person name="Williams K.H."/>
            <person name="Hubbard S.S."/>
            <person name="Banfield J.F."/>
        </authorList>
    </citation>
    <scope>NUCLEOTIDE SEQUENCE [LARGE SCALE GENOMIC DNA]</scope>
</reference>
<dbReference type="Proteomes" id="UP000177177">
    <property type="component" value="Unassembled WGS sequence"/>
</dbReference>
<comment type="caution">
    <text evidence="1">The sequence shown here is derived from an EMBL/GenBank/DDBJ whole genome shotgun (WGS) entry which is preliminary data.</text>
</comment>
<organism evidence="1 2">
    <name type="scientific">Candidatus Sungbacteria bacterium RIFCSPHIGHO2_02_FULL_53_17</name>
    <dbReference type="NCBI Taxonomy" id="1802275"/>
    <lineage>
        <taxon>Bacteria</taxon>
        <taxon>Candidatus Sungiibacteriota</taxon>
    </lineage>
</organism>
<protein>
    <submittedName>
        <fullName evidence="1">Uncharacterized protein</fullName>
    </submittedName>
</protein>